<dbReference type="EMBL" id="JBIPKE010000015">
    <property type="protein sequence ID" value="MFH6983362.1"/>
    <property type="molecule type" value="Genomic_DNA"/>
</dbReference>
<accession>A0ABW7N7I1</accession>
<keyword evidence="2" id="KW-1185">Reference proteome</keyword>
<organism evidence="1 2">
    <name type="scientific">Marinoscillum luteum</name>
    <dbReference type="NCBI Taxonomy" id="861051"/>
    <lineage>
        <taxon>Bacteria</taxon>
        <taxon>Pseudomonadati</taxon>
        <taxon>Bacteroidota</taxon>
        <taxon>Cytophagia</taxon>
        <taxon>Cytophagales</taxon>
        <taxon>Reichenbachiellaceae</taxon>
        <taxon>Marinoscillum</taxon>
    </lineage>
</organism>
<dbReference type="Proteomes" id="UP001610063">
    <property type="component" value="Unassembled WGS sequence"/>
</dbReference>
<reference evidence="1 2" key="1">
    <citation type="journal article" date="2013" name="Int. J. Syst. Evol. Microbiol.">
        <title>Marinoscillum luteum sp. nov., isolated from marine sediment.</title>
        <authorList>
            <person name="Cha I.T."/>
            <person name="Park S.J."/>
            <person name="Kim S.J."/>
            <person name="Kim J.G."/>
            <person name="Jung M.Y."/>
            <person name="Shin K.S."/>
            <person name="Kwon K.K."/>
            <person name="Yang S.H."/>
            <person name="Seo Y.S."/>
            <person name="Rhee S.K."/>
        </authorList>
    </citation>
    <scope>NUCLEOTIDE SEQUENCE [LARGE SCALE GENOMIC DNA]</scope>
    <source>
        <strain evidence="1 2">KCTC 23939</strain>
    </source>
</reference>
<evidence type="ECO:0000313" key="2">
    <source>
        <dbReference type="Proteomes" id="UP001610063"/>
    </source>
</evidence>
<comment type="caution">
    <text evidence="1">The sequence shown here is derived from an EMBL/GenBank/DDBJ whole genome shotgun (WGS) entry which is preliminary data.</text>
</comment>
<dbReference type="RefSeq" id="WP_395416938.1">
    <property type="nucleotide sequence ID" value="NZ_JBIPKE010000015.1"/>
</dbReference>
<gene>
    <name evidence="1" type="ORF">ACHKAR_07940</name>
</gene>
<evidence type="ECO:0008006" key="3">
    <source>
        <dbReference type="Google" id="ProtNLM"/>
    </source>
</evidence>
<name>A0ABW7N7I1_9BACT</name>
<protein>
    <recommendedName>
        <fullName evidence="3">VCBS repeat-containing protein</fullName>
    </recommendedName>
</protein>
<proteinExistence type="predicted"/>
<sequence length="257" mass="28051">MARQKGIIKLQGTIGDVSFYKSKDGYLAREKGGVDGDRIKNDPAFQRTRENGSEFGRAGKAGKLVRTAFRPLLLKTSDSKVASRLTKQLMTVLQSDGDNPRGERTVSNGNLDLIQGFDFNADGRLEATLYAPYEVSFDRAAGTASIDIPEFIPANSLAYPQGATHLKMVAALSEVNFENDEFTFNLAESADVEINNVATGPLKLDLAFNANSEEVLLVAFGIDFYQSVNGQMYAMKNGGFNCLALVEVDKFIQLPEN</sequence>
<evidence type="ECO:0000313" key="1">
    <source>
        <dbReference type="EMBL" id="MFH6983362.1"/>
    </source>
</evidence>